<feature type="region of interest" description="Disordered" evidence="1">
    <location>
        <begin position="76"/>
        <end position="176"/>
    </location>
</feature>
<feature type="compositionally biased region" description="Basic residues" evidence="1">
    <location>
        <begin position="90"/>
        <end position="107"/>
    </location>
</feature>
<accession>A0A1X6NQR2</accession>
<name>A0A1X6NQR2_PORUM</name>
<sequence length="176" mass="19041">MVVRAGRGEYLAHPRLDALLPPGLAHHLVGKRQHGVGHRLHPGLAHPRGAVQLPQGDAVIGRAHHLGRVLEGGRQLPTRLHQPPATRPEIHRRHPLVLRVDGRRRGRSSSGPFRQGLKNYLPRQPPTPHQRDGHRLHLVAAPGGQGPHSPPTQGKGGGRGGNAPALPPTRAHAHRQ</sequence>
<evidence type="ECO:0000313" key="2">
    <source>
        <dbReference type="EMBL" id="OSX70915.1"/>
    </source>
</evidence>
<dbReference type="AlphaFoldDB" id="A0A1X6NQR2"/>
<protein>
    <submittedName>
        <fullName evidence="2">Uncharacterized protein</fullName>
    </submittedName>
</protein>
<proteinExistence type="predicted"/>
<evidence type="ECO:0000256" key="1">
    <source>
        <dbReference type="SAM" id="MobiDB-lite"/>
    </source>
</evidence>
<dbReference type="Proteomes" id="UP000218209">
    <property type="component" value="Unassembled WGS sequence"/>
</dbReference>
<dbReference type="EMBL" id="KV919190">
    <property type="protein sequence ID" value="OSX70915.1"/>
    <property type="molecule type" value="Genomic_DNA"/>
</dbReference>
<reference evidence="2 3" key="1">
    <citation type="submission" date="2017-03" db="EMBL/GenBank/DDBJ databases">
        <title>WGS assembly of Porphyra umbilicalis.</title>
        <authorList>
            <person name="Brawley S.H."/>
            <person name="Blouin N.A."/>
            <person name="Ficko-Blean E."/>
            <person name="Wheeler G.L."/>
            <person name="Lohr M."/>
            <person name="Goodson H.V."/>
            <person name="Jenkins J.W."/>
            <person name="Blaby-Haas C.E."/>
            <person name="Helliwell K.E."/>
            <person name="Chan C."/>
            <person name="Marriage T."/>
            <person name="Bhattacharya D."/>
            <person name="Klein A.S."/>
            <person name="Badis Y."/>
            <person name="Brodie J."/>
            <person name="Cao Y."/>
            <person name="Collen J."/>
            <person name="Dittami S.M."/>
            <person name="Gachon C.M."/>
            <person name="Green B.R."/>
            <person name="Karpowicz S."/>
            <person name="Kim J.W."/>
            <person name="Kudahl U."/>
            <person name="Lin S."/>
            <person name="Michel G."/>
            <person name="Mittag M."/>
            <person name="Olson B.J."/>
            <person name="Pangilinan J."/>
            <person name="Peng Y."/>
            <person name="Qiu H."/>
            <person name="Shu S."/>
            <person name="Singer J.T."/>
            <person name="Smith A.G."/>
            <person name="Sprecher B.N."/>
            <person name="Wagner V."/>
            <person name="Wang W."/>
            <person name="Wang Z.-Y."/>
            <person name="Yan J."/>
            <person name="Yarish C."/>
            <person name="Zoeuner-Riek S."/>
            <person name="Zhuang Y."/>
            <person name="Zou Y."/>
            <person name="Lindquist E.A."/>
            <person name="Grimwood J."/>
            <person name="Barry K."/>
            <person name="Rokhsar D.S."/>
            <person name="Schmutz J."/>
            <person name="Stiller J.W."/>
            <person name="Grossman A.R."/>
            <person name="Prochnik S.E."/>
        </authorList>
    </citation>
    <scope>NUCLEOTIDE SEQUENCE [LARGE SCALE GENOMIC DNA]</scope>
    <source>
        <strain evidence="2">4086291</strain>
    </source>
</reference>
<keyword evidence="3" id="KW-1185">Reference proteome</keyword>
<evidence type="ECO:0000313" key="3">
    <source>
        <dbReference type="Proteomes" id="UP000218209"/>
    </source>
</evidence>
<gene>
    <name evidence="2" type="ORF">BU14_0634s0001</name>
</gene>
<organism evidence="2 3">
    <name type="scientific">Porphyra umbilicalis</name>
    <name type="common">Purple laver</name>
    <name type="synonym">Red alga</name>
    <dbReference type="NCBI Taxonomy" id="2786"/>
    <lineage>
        <taxon>Eukaryota</taxon>
        <taxon>Rhodophyta</taxon>
        <taxon>Bangiophyceae</taxon>
        <taxon>Bangiales</taxon>
        <taxon>Bangiaceae</taxon>
        <taxon>Porphyra</taxon>
    </lineage>
</organism>